<keyword evidence="3" id="KW-1185">Reference proteome</keyword>
<evidence type="ECO:0000313" key="2">
    <source>
        <dbReference type="EMBL" id="EKB50279.1"/>
    </source>
</evidence>
<proteinExistence type="predicted"/>
<reference evidence="2 3" key="1">
    <citation type="journal article" date="2012" name="J. Bacteriol.">
        <title>Draft Genome Sequence of Cecembia lonarensis Strain LW9T, Isolated from Lonar Lake, a Haloalkaline Lake in India.</title>
        <authorList>
            <person name="Shivaji S."/>
            <person name="Ara S."/>
            <person name="Singh A."/>
            <person name="Pinnaka A.K."/>
        </authorList>
    </citation>
    <scope>NUCLEOTIDE SEQUENCE [LARGE SCALE GENOMIC DNA]</scope>
    <source>
        <strain evidence="2 3">LW9</strain>
    </source>
</reference>
<dbReference type="EMBL" id="AMGM01000011">
    <property type="protein sequence ID" value="EKB50279.1"/>
    <property type="molecule type" value="Genomic_DNA"/>
</dbReference>
<keyword evidence="1" id="KW-0812">Transmembrane</keyword>
<evidence type="ECO:0000256" key="1">
    <source>
        <dbReference type="SAM" id="Phobius"/>
    </source>
</evidence>
<dbReference type="PATRIC" id="fig|1225176.3.peg.1213"/>
<feature type="transmembrane region" description="Helical" evidence="1">
    <location>
        <begin position="147"/>
        <end position="167"/>
    </location>
</feature>
<sequence length="242" mass="27673">MTNYIQSFHKILQTDKLLLPLVKKGLLYSDTDQIIDLCSGSGGPMIEVFKSLKREGRFSNLQMKLTDLYPNQKAIAYLQEEEIKGLSYQNKPQDVTRLNPKTKGLRTLVSGMHHMRPEMARKVLHQAQSSQQPILVFEISDNSAPTFLWWLAIPVAFLISLFVTPFVRPLTWKQLVFTYLVPIVPLFIAWDGAVSNVRTYTLEDMVKLTDGLSDDHYQWEMGKIKGKGGNKLYLLGKPERTN</sequence>
<protein>
    <recommendedName>
        <fullName evidence="4">Class I SAM-dependent methyltransferase</fullName>
    </recommendedName>
</protein>
<dbReference type="Proteomes" id="UP000004478">
    <property type="component" value="Unassembled WGS sequence"/>
</dbReference>
<keyword evidence="1" id="KW-0472">Membrane</keyword>
<organism evidence="2 3">
    <name type="scientific">Cecembia lonarensis (strain CCUG 58316 / KCTC 22772 / LW9)</name>
    <dbReference type="NCBI Taxonomy" id="1225176"/>
    <lineage>
        <taxon>Bacteria</taxon>
        <taxon>Pseudomonadati</taxon>
        <taxon>Bacteroidota</taxon>
        <taxon>Cytophagia</taxon>
        <taxon>Cytophagales</taxon>
        <taxon>Cyclobacteriaceae</taxon>
        <taxon>Cecembia</taxon>
    </lineage>
</organism>
<evidence type="ECO:0008006" key="4">
    <source>
        <dbReference type="Google" id="ProtNLM"/>
    </source>
</evidence>
<evidence type="ECO:0000313" key="3">
    <source>
        <dbReference type="Proteomes" id="UP000004478"/>
    </source>
</evidence>
<feature type="transmembrane region" description="Helical" evidence="1">
    <location>
        <begin position="179"/>
        <end position="197"/>
    </location>
</feature>
<gene>
    <name evidence="2" type="ORF">B879_01136</name>
</gene>
<comment type="caution">
    <text evidence="2">The sequence shown here is derived from an EMBL/GenBank/DDBJ whole genome shotgun (WGS) entry which is preliminary data.</text>
</comment>
<keyword evidence="1" id="KW-1133">Transmembrane helix</keyword>
<name>K1M1Z6_CECL9</name>
<dbReference type="AlphaFoldDB" id="K1M1Z6"/>
<accession>K1M1Z6</accession>